<gene>
    <name evidence="1" type="ORF">IMSHALPRED_004170</name>
</gene>
<dbReference type="Proteomes" id="UP000664534">
    <property type="component" value="Unassembled WGS sequence"/>
</dbReference>
<keyword evidence="2" id="KW-1185">Reference proteome</keyword>
<comment type="caution">
    <text evidence="1">The sequence shown here is derived from an EMBL/GenBank/DDBJ whole genome shotgun (WGS) entry which is preliminary data.</text>
</comment>
<dbReference type="EMBL" id="CAJPDT010000002">
    <property type="protein sequence ID" value="CAF9906323.1"/>
    <property type="molecule type" value="Genomic_DNA"/>
</dbReference>
<evidence type="ECO:0000313" key="2">
    <source>
        <dbReference type="Proteomes" id="UP000664534"/>
    </source>
</evidence>
<evidence type="ECO:0000313" key="1">
    <source>
        <dbReference type="EMBL" id="CAF9906323.1"/>
    </source>
</evidence>
<organism evidence="1 2">
    <name type="scientific">Imshaugia aleurites</name>
    <dbReference type="NCBI Taxonomy" id="172621"/>
    <lineage>
        <taxon>Eukaryota</taxon>
        <taxon>Fungi</taxon>
        <taxon>Dikarya</taxon>
        <taxon>Ascomycota</taxon>
        <taxon>Pezizomycotina</taxon>
        <taxon>Lecanoromycetes</taxon>
        <taxon>OSLEUM clade</taxon>
        <taxon>Lecanoromycetidae</taxon>
        <taxon>Lecanorales</taxon>
        <taxon>Lecanorineae</taxon>
        <taxon>Parmeliaceae</taxon>
        <taxon>Imshaugia</taxon>
    </lineage>
</organism>
<reference evidence="1" key="1">
    <citation type="submission" date="2021-03" db="EMBL/GenBank/DDBJ databases">
        <authorList>
            <person name="Tagirdzhanova G."/>
        </authorList>
    </citation>
    <scope>NUCLEOTIDE SEQUENCE</scope>
</reference>
<name>A0A8H3I670_9LECA</name>
<accession>A0A8H3I670</accession>
<dbReference type="AlphaFoldDB" id="A0A8H3I670"/>
<sequence>MANSLSLASPISNTSLSIAVACWKQNPPREPQLTPVTYVECKQAICDIPMGEKALAPLSFGRDTGAGFTVPYTWDFGGCAIEIDVLREHDMATSTFAAIFKRAFDIAVECVIKPPHLGGKGSVGEDEQLMVSIHGSDLKMSSPGLSQANLSVPVATS</sequence>
<proteinExistence type="predicted"/>
<dbReference type="OrthoDB" id="5357798at2759"/>
<protein>
    <submittedName>
        <fullName evidence="1">Uncharacterized protein</fullName>
    </submittedName>
</protein>